<evidence type="ECO:0000256" key="5">
    <source>
        <dbReference type="ARBA" id="ARBA00022801"/>
    </source>
</evidence>
<dbReference type="Pfam" id="PF00612">
    <property type="entry name" value="IQ"/>
    <property type="match status" value="1"/>
</dbReference>
<feature type="region of interest" description="Disordered" evidence="11">
    <location>
        <begin position="464"/>
        <end position="511"/>
    </location>
</feature>
<keyword evidence="5 10" id="KW-0378">Hydrolase</keyword>
<comment type="cofactor">
    <cofactor evidence="1">
        <name>Mn(2+)</name>
        <dbReference type="ChEBI" id="CHEBI:29035"/>
    </cofactor>
</comment>
<keyword evidence="4" id="KW-0677">Repeat</keyword>
<dbReference type="EC" id="3.1.3.16" evidence="10"/>
<evidence type="ECO:0000256" key="10">
    <source>
        <dbReference type="RuleBase" id="RU004273"/>
    </source>
</evidence>
<dbReference type="PANTHER" id="PTHR45668:SF1">
    <property type="entry name" value="SERINE_THREONINE-PROTEIN PHOSPHATASE WITH EF-HANDS 1"/>
    <property type="match status" value="1"/>
</dbReference>
<dbReference type="Pfam" id="PF13499">
    <property type="entry name" value="EF-hand_7"/>
    <property type="match status" value="1"/>
</dbReference>
<dbReference type="SUPFAM" id="SSF56300">
    <property type="entry name" value="Metallo-dependent phosphatases"/>
    <property type="match status" value="1"/>
</dbReference>
<evidence type="ECO:0000256" key="2">
    <source>
        <dbReference type="ARBA" id="ARBA00008294"/>
    </source>
</evidence>
<dbReference type="InterPro" id="IPR018247">
    <property type="entry name" value="EF_Hand_1_Ca_BS"/>
</dbReference>
<dbReference type="GO" id="GO:0050906">
    <property type="term" value="P:detection of stimulus involved in sensory perception"/>
    <property type="evidence" value="ECO:0007669"/>
    <property type="project" value="InterPro"/>
</dbReference>
<gene>
    <name evidence="13" type="ORF">Baya_5192</name>
</gene>
<dbReference type="CDD" id="cd23767">
    <property type="entry name" value="IQCD"/>
    <property type="match status" value="1"/>
</dbReference>
<evidence type="ECO:0000256" key="7">
    <source>
        <dbReference type="ARBA" id="ARBA00023211"/>
    </source>
</evidence>
<dbReference type="PANTHER" id="PTHR45668">
    <property type="entry name" value="SERINE/THREONINE-PROTEIN PHOSPHATASE 5-RELATED"/>
    <property type="match status" value="1"/>
</dbReference>
<dbReference type="PROSITE" id="PS00125">
    <property type="entry name" value="SER_THR_PHOSPHATASE"/>
    <property type="match status" value="1"/>
</dbReference>
<keyword evidence="3" id="KW-0479">Metal-binding</keyword>
<dbReference type="InterPro" id="IPR004843">
    <property type="entry name" value="Calcineurin-like_PHP"/>
</dbReference>
<dbReference type="SUPFAM" id="SSF47473">
    <property type="entry name" value="EF-hand"/>
    <property type="match status" value="1"/>
</dbReference>
<reference evidence="13 14" key="1">
    <citation type="journal article" date="2019" name="Genome Biol. Evol.">
        <title>Whole-Genome Sequencing of the Giant Devil Catfish, Bagarius yarrelli.</title>
        <authorList>
            <person name="Jiang W."/>
            <person name="Lv Y."/>
            <person name="Cheng L."/>
            <person name="Yang K."/>
            <person name="Chao B."/>
            <person name="Wang X."/>
            <person name="Li Y."/>
            <person name="Pan X."/>
            <person name="You X."/>
            <person name="Zhang Y."/>
            <person name="Yang J."/>
            <person name="Li J."/>
            <person name="Zhang X."/>
            <person name="Liu S."/>
            <person name="Sun C."/>
            <person name="Yang J."/>
            <person name="Shi Q."/>
        </authorList>
    </citation>
    <scope>NUCLEOTIDE SEQUENCE [LARGE SCALE GENOMIC DNA]</scope>
    <source>
        <strain evidence="13">JWS20170419001</strain>
        <tissue evidence="13">Muscle</tissue>
    </source>
</reference>
<dbReference type="Proteomes" id="UP000319801">
    <property type="component" value="Unassembled WGS sequence"/>
</dbReference>
<protein>
    <recommendedName>
        <fullName evidence="10">Serine/threonine-protein phosphatase</fullName>
        <ecNumber evidence="10">3.1.3.16</ecNumber>
    </recommendedName>
</protein>
<dbReference type="EMBL" id="VCAZ01000018">
    <property type="protein sequence ID" value="TSK67215.1"/>
    <property type="molecule type" value="Genomic_DNA"/>
</dbReference>
<dbReference type="CDD" id="cd07420">
    <property type="entry name" value="MPP_RdgC"/>
    <property type="match status" value="1"/>
</dbReference>
<evidence type="ECO:0000256" key="1">
    <source>
        <dbReference type="ARBA" id="ARBA00001936"/>
    </source>
</evidence>
<comment type="catalytic activity">
    <reaction evidence="8">
        <text>O-phospho-L-seryl-[protein] + H2O = L-seryl-[protein] + phosphate</text>
        <dbReference type="Rhea" id="RHEA:20629"/>
        <dbReference type="Rhea" id="RHEA-COMP:9863"/>
        <dbReference type="Rhea" id="RHEA-COMP:11604"/>
        <dbReference type="ChEBI" id="CHEBI:15377"/>
        <dbReference type="ChEBI" id="CHEBI:29999"/>
        <dbReference type="ChEBI" id="CHEBI:43474"/>
        <dbReference type="ChEBI" id="CHEBI:83421"/>
        <dbReference type="EC" id="3.1.3.16"/>
    </reaction>
</comment>
<evidence type="ECO:0000256" key="11">
    <source>
        <dbReference type="SAM" id="MobiDB-lite"/>
    </source>
</evidence>
<dbReference type="PIRSF" id="PIRSF000912">
    <property type="entry name" value="PPEF"/>
    <property type="match status" value="1"/>
</dbReference>
<dbReference type="Gene3D" id="3.60.21.10">
    <property type="match status" value="1"/>
</dbReference>
<dbReference type="GO" id="GO:0005506">
    <property type="term" value="F:iron ion binding"/>
    <property type="evidence" value="ECO:0007669"/>
    <property type="project" value="InterPro"/>
</dbReference>
<evidence type="ECO:0000259" key="12">
    <source>
        <dbReference type="PROSITE" id="PS50222"/>
    </source>
</evidence>
<dbReference type="InterPro" id="IPR012008">
    <property type="entry name" value="Ser/Thr-Pase_EF-hand_contain"/>
</dbReference>
<accession>A0A556TTZ9</accession>
<dbReference type="InterPro" id="IPR002048">
    <property type="entry name" value="EF_hand_dom"/>
</dbReference>
<dbReference type="Pfam" id="PF08321">
    <property type="entry name" value="PPP5"/>
    <property type="match status" value="1"/>
</dbReference>
<dbReference type="CDD" id="cd00051">
    <property type="entry name" value="EFh"/>
    <property type="match status" value="1"/>
</dbReference>
<feature type="domain" description="EF-hand" evidence="12">
    <location>
        <begin position="747"/>
        <end position="782"/>
    </location>
</feature>
<proteinExistence type="inferred from homology"/>
<dbReference type="PROSITE" id="PS50096">
    <property type="entry name" value="IQ"/>
    <property type="match status" value="1"/>
</dbReference>
<dbReference type="InterPro" id="IPR029052">
    <property type="entry name" value="Metallo-depent_PP-like"/>
</dbReference>
<dbReference type="AlphaFoldDB" id="A0A556TTZ9"/>
<sequence length="790" mass="90537">MKAVRVQGKPRGCRPRAKAQLRAHALYIYKVHRELEPVQWSLVNESRLAPLYLLRRVGVEAARLSALNRRGVITRREISAAMQQVSRIRNGVPMNVARADRQARFRVHFGSRLYRVTSHQRRFAIIKIHDQKENIHVAIMGCGASVATENQGIPADIAMKAAILIQRWYRRYIARLEIRRRYTWNIFQSIEYAGEQDQLQLSSFFSFMLDNFTQLNGTGPDLISHLLDPAVDPVAEEVRQHKYQQITVPESYSGPRLSFPLSVTQTNTLLSAFKEQQILHGKYVLQLLHETQKFLKQMPNIIHLSSSYAKEITICGDLHGRLDDLLLIFYKNGLPSAENPYIFNGDFVDRGKKSMEIIIILFAYLLLYPDHMHLNRGNHEDHIMNLRYGFTKEVMQKYKAHGREILQLLQDVFSLLPIMTIIDNKVLVVHGGISDETDLDFLSSVERNKVKSALRLPKCSLDHMRVSNTSNDKGKRKGRSRLSWQSSSSSSSSSSSVCSPRGSRHAPTSPKLPCPADILQVPFLDSMVSLALPEVPREEMEWKQIVDVLWSDPKSQNGCSPNTFRGGGCYFGPDVTRRLLDKHGMHLLIRSHECKQEGYELCHDGQVITIFSASNYYEEGSNRGAYIKLGPDLIPRFFQYQVSRSTRKLTLQQRVSVAESSALKALQEKLFAHRSELMAAFQQYDIYRTGRISTNEWAQVVESVLRLDLPWRTLRPHLVRLASDGNISIEEFRQTWKLFSSHLGVDVDERAIDDMARSIDYNKDGSIDFNEFLEAFRVVHKLDMKEQQQG</sequence>
<comment type="similarity">
    <text evidence="2 10">Belongs to the PPP phosphatase family.</text>
</comment>
<keyword evidence="14" id="KW-1185">Reference proteome</keyword>
<keyword evidence="6" id="KW-0106">Calcium</keyword>
<dbReference type="Gene3D" id="1.10.238.10">
    <property type="entry name" value="EF-hand"/>
    <property type="match status" value="1"/>
</dbReference>
<dbReference type="SMART" id="SM00156">
    <property type="entry name" value="PP2Ac"/>
    <property type="match status" value="1"/>
</dbReference>
<evidence type="ECO:0000256" key="3">
    <source>
        <dbReference type="ARBA" id="ARBA00022723"/>
    </source>
</evidence>
<dbReference type="Pfam" id="PF00149">
    <property type="entry name" value="Metallophos"/>
    <property type="match status" value="1"/>
</dbReference>
<dbReference type="PROSITE" id="PS50222">
    <property type="entry name" value="EF_HAND_2"/>
    <property type="match status" value="2"/>
</dbReference>
<feature type="domain" description="EF-hand" evidence="12">
    <location>
        <begin position="672"/>
        <end position="707"/>
    </location>
</feature>
<evidence type="ECO:0000313" key="13">
    <source>
        <dbReference type="EMBL" id="TSK67215.1"/>
    </source>
</evidence>
<name>A0A556TTZ9_BAGYA</name>
<dbReference type="InterPro" id="IPR011992">
    <property type="entry name" value="EF-hand-dom_pair"/>
</dbReference>
<evidence type="ECO:0000256" key="6">
    <source>
        <dbReference type="ARBA" id="ARBA00022837"/>
    </source>
</evidence>
<keyword evidence="7" id="KW-0464">Manganese</keyword>
<dbReference type="InterPro" id="IPR000048">
    <property type="entry name" value="IQ_motif_EF-hand-BS"/>
</dbReference>
<dbReference type="GO" id="GO:0005509">
    <property type="term" value="F:calcium ion binding"/>
    <property type="evidence" value="ECO:0007669"/>
    <property type="project" value="InterPro"/>
</dbReference>
<feature type="compositionally biased region" description="Low complexity" evidence="11">
    <location>
        <begin position="481"/>
        <end position="501"/>
    </location>
</feature>
<evidence type="ECO:0000256" key="8">
    <source>
        <dbReference type="ARBA" id="ARBA00047761"/>
    </source>
</evidence>
<evidence type="ECO:0000256" key="9">
    <source>
        <dbReference type="ARBA" id="ARBA00048336"/>
    </source>
</evidence>
<dbReference type="InterPro" id="IPR006186">
    <property type="entry name" value="Ser/Thr-sp_prot-phosphatase"/>
</dbReference>
<dbReference type="PROSITE" id="PS00018">
    <property type="entry name" value="EF_HAND_1"/>
    <property type="match status" value="1"/>
</dbReference>
<dbReference type="GO" id="GO:0030145">
    <property type="term" value="F:manganese ion binding"/>
    <property type="evidence" value="ECO:0007669"/>
    <property type="project" value="InterPro"/>
</dbReference>
<dbReference type="InterPro" id="IPR013235">
    <property type="entry name" value="PPP_dom"/>
</dbReference>
<dbReference type="InterPro" id="IPR051134">
    <property type="entry name" value="PPP_phosphatase"/>
</dbReference>
<evidence type="ECO:0000313" key="14">
    <source>
        <dbReference type="Proteomes" id="UP000319801"/>
    </source>
</evidence>
<evidence type="ECO:0000256" key="4">
    <source>
        <dbReference type="ARBA" id="ARBA00022737"/>
    </source>
</evidence>
<dbReference type="SMART" id="SM00054">
    <property type="entry name" value="EFh"/>
    <property type="match status" value="2"/>
</dbReference>
<dbReference type="PRINTS" id="PR00114">
    <property type="entry name" value="STPHPHTASE"/>
</dbReference>
<dbReference type="OrthoDB" id="442428at2759"/>
<comment type="catalytic activity">
    <reaction evidence="9 10">
        <text>O-phospho-L-threonyl-[protein] + H2O = L-threonyl-[protein] + phosphate</text>
        <dbReference type="Rhea" id="RHEA:47004"/>
        <dbReference type="Rhea" id="RHEA-COMP:11060"/>
        <dbReference type="Rhea" id="RHEA-COMP:11605"/>
        <dbReference type="ChEBI" id="CHEBI:15377"/>
        <dbReference type="ChEBI" id="CHEBI:30013"/>
        <dbReference type="ChEBI" id="CHEBI:43474"/>
        <dbReference type="ChEBI" id="CHEBI:61977"/>
        <dbReference type="EC" id="3.1.3.16"/>
    </reaction>
</comment>
<dbReference type="GO" id="GO:0004722">
    <property type="term" value="F:protein serine/threonine phosphatase activity"/>
    <property type="evidence" value="ECO:0007669"/>
    <property type="project" value="UniProtKB-EC"/>
</dbReference>
<organism evidence="13 14">
    <name type="scientific">Bagarius yarrelli</name>
    <name type="common">Goonch</name>
    <name type="synonym">Bagrus yarrelli</name>
    <dbReference type="NCBI Taxonomy" id="175774"/>
    <lineage>
        <taxon>Eukaryota</taxon>
        <taxon>Metazoa</taxon>
        <taxon>Chordata</taxon>
        <taxon>Craniata</taxon>
        <taxon>Vertebrata</taxon>
        <taxon>Euteleostomi</taxon>
        <taxon>Actinopterygii</taxon>
        <taxon>Neopterygii</taxon>
        <taxon>Teleostei</taxon>
        <taxon>Ostariophysi</taxon>
        <taxon>Siluriformes</taxon>
        <taxon>Sisoridae</taxon>
        <taxon>Sisorinae</taxon>
        <taxon>Bagarius</taxon>
    </lineage>
</organism>
<comment type="caution">
    <text evidence="13">The sequence shown here is derived from an EMBL/GenBank/DDBJ whole genome shotgun (WGS) entry which is preliminary data.</text>
</comment>